<dbReference type="EMBL" id="CAFBQP010000005">
    <property type="protein sequence ID" value="CAB5053390.1"/>
    <property type="molecule type" value="Genomic_DNA"/>
</dbReference>
<reference evidence="1" key="1">
    <citation type="submission" date="2020-05" db="EMBL/GenBank/DDBJ databases">
        <authorList>
            <person name="Chiriac C."/>
            <person name="Salcher M."/>
            <person name="Ghai R."/>
            <person name="Kavagutti S V."/>
        </authorList>
    </citation>
    <scope>NUCLEOTIDE SEQUENCE</scope>
</reference>
<accession>A0A6J7TJV7</accession>
<protein>
    <submittedName>
        <fullName evidence="1">Unannotated protein</fullName>
    </submittedName>
</protein>
<proteinExistence type="predicted"/>
<name>A0A6J7TJV7_9ZZZZ</name>
<gene>
    <name evidence="1" type="ORF">UFOPK4306_00229</name>
</gene>
<sequence>MLLPEALDVLADAVEHRALVHGAHGVVGIDVLAVVTVEGGRHRAHGPQRVGNALDVLVALEHAGALCGYVAVVRERIPGAPHDVLELGERHEVLDERRPAIGALAEADVPHLGE</sequence>
<organism evidence="1">
    <name type="scientific">freshwater metagenome</name>
    <dbReference type="NCBI Taxonomy" id="449393"/>
    <lineage>
        <taxon>unclassified sequences</taxon>
        <taxon>metagenomes</taxon>
        <taxon>ecological metagenomes</taxon>
    </lineage>
</organism>
<dbReference type="AlphaFoldDB" id="A0A6J7TJV7"/>
<evidence type="ECO:0000313" key="1">
    <source>
        <dbReference type="EMBL" id="CAB5053390.1"/>
    </source>
</evidence>